<proteinExistence type="predicted"/>
<dbReference type="InParanoid" id="A8P6S2"/>
<dbReference type="InterPro" id="IPR045340">
    <property type="entry name" value="DUF6533"/>
</dbReference>
<dbReference type="GeneID" id="6015828"/>
<sequence>MRLESKGIGTGKVRRGSRYYSSLVVKSDINSTVAATSIALYDHITTLDLEVELIWKKKFSVVQLLFILSRYSGDALFLHGTAYQLWLKGDVFTRGYAARF</sequence>
<evidence type="ECO:0000313" key="2">
    <source>
        <dbReference type="EMBL" id="EAU82649.2"/>
    </source>
</evidence>
<dbReference type="AlphaFoldDB" id="A8P6S2"/>
<keyword evidence="3" id="KW-1185">Reference proteome</keyword>
<dbReference type="Proteomes" id="UP000001861">
    <property type="component" value="Unassembled WGS sequence"/>
</dbReference>
<evidence type="ECO:0000259" key="1">
    <source>
        <dbReference type="Pfam" id="PF20151"/>
    </source>
</evidence>
<organism evidence="2 3">
    <name type="scientific">Coprinopsis cinerea (strain Okayama-7 / 130 / ATCC MYA-4618 / FGSC 9003)</name>
    <name type="common">Inky cap fungus</name>
    <name type="synonym">Hormographiella aspergillata</name>
    <dbReference type="NCBI Taxonomy" id="240176"/>
    <lineage>
        <taxon>Eukaryota</taxon>
        <taxon>Fungi</taxon>
        <taxon>Dikarya</taxon>
        <taxon>Basidiomycota</taxon>
        <taxon>Agaricomycotina</taxon>
        <taxon>Agaricomycetes</taxon>
        <taxon>Agaricomycetidae</taxon>
        <taxon>Agaricales</taxon>
        <taxon>Agaricineae</taxon>
        <taxon>Psathyrellaceae</taxon>
        <taxon>Coprinopsis</taxon>
    </lineage>
</organism>
<dbReference type="VEuPathDB" id="FungiDB:CC1G_07931"/>
<feature type="domain" description="DUF6533" evidence="1">
    <location>
        <begin position="32"/>
        <end position="73"/>
    </location>
</feature>
<reference evidence="2 3" key="1">
    <citation type="journal article" date="2010" name="Proc. Natl. Acad. Sci. U.S.A.">
        <title>Insights into evolution of multicellular fungi from the assembled chromosomes of the mushroom Coprinopsis cinerea (Coprinus cinereus).</title>
        <authorList>
            <person name="Stajich J.E."/>
            <person name="Wilke S.K."/>
            <person name="Ahren D."/>
            <person name="Au C.H."/>
            <person name="Birren B.W."/>
            <person name="Borodovsky M."/>
            <person name="Burns C."/>
            <person name="Canback B."/>
            <person name="Casselton L.A."/>
            <person name="Cheng C.K."/>
            <person name="Deng J."/>
            <person name="Dietrich F.S."/>
            <person name="Fargo D.C."/>
            <person name="Farman M.L."/>
            <person name="Gathman A.C."/>
            <person name="Goldberg J."/>
            <person name="Guigo R."/>
            <person name="Hoegger P.J."/>
            <person name="Hooker J.B."/>
            <person name="Huggins A."/>
            <person name="James T.Y."/>
            <person name="Kamada T."/>
            <person name="Kilaru S."/>
            <person name="Kodira C."/>
            <person name="Kues U."/>
            <person name="Kupfer D."/>
            <person name="Kwan H.S."/>
            <person name="Lomsadze A."/>
            <person name="Li W."/>
            <person name="Lilly W.W."/>
            <person name="Ma L.J."/>
            <person name="Mackey A.J."/>
            <person name="Manning G."/>
            <person name="Martin F."/>
            <person name="Muraguchi H."/>
            <person name="Natvig D.O."/>
            <person name="Palmerini H."/>
            <person name="Ramesh M.A."/>
            <person name="Rehmeyer C.J."/>
            <person name="Roe B.A."/>
            <person name="Shenoy N."/>
            <person name="Stanke M."/>
            <person name="Ter-Hovhannisyan V."/>
            <person name="Tunlid A."/>
            <person name="Velagapudi R."/>
            <person name="Vision T.J."/>
            <person name="Zeng Q."/>
            <person name="Zolan M.E."/>
            <person name="Pukkila P.J."/>
        </authorList>
    </citation>
    <scope>NUCLEOTIDE SEQUENCE [LARGE SCALE GENOMIC DNA]</scope>
    <source>
        <strain evidence="3">Okayama-7 / 130 / ATCC MYA-4618 / FGSC 9003</strain>
    </source>
</reference>
<gene>
    <name evidence="2" type="ORF">CC1G_07931</name>
</gene>
<dbReference type="HOGENOM" id="CLU_2305933_0_0_1"/>
<dbReference type="KEGG" id="cci:CC1G_07931"/>
<dbReference type="OrthoDB" id="3349377at2759"/>
<comment type="caution">
    <text evidence="2">The sequence shown here is derived from an EMBL/GenBank/DDBJ whole genome shotgun (WGS) entry which is preliminary data.</text>
</comment>
<dbReference type="Pfam" id="PF20151">
    <property type="entry name" value="DUF6533"/>
    <property type="match status" value="1"/>
</dbReference>
<name>A8P6S2_COPC7</name>
<protein>
    <recommendedName>
        <fullName evidence="1">DUF6533 domain-containing protein</fullName>
    </recommendedName>
</protein>
<dbReference type="RefSeq" id="XP_001839216.2">
    <property type="nucleotide sequence ID" value="XM_001839164.2"/>
</dbReference>
<accession>A8P6S2</accession>
<dbReference type="EMBL" id="AACS02000005">
    <property type="protein sequence ID" value="EAU82649.2"/>
    <property type="molecule type" value="Genomic_DNA"/>
</dbReference>
<evidence type="ECO:0000313" key="3">
    <source>
        <dbReference type="Proteomes" id="UP000001861"/>
    </source>
</evidence>